<feature type="region of interest" description="Disordered" evidence="1">
    <location>
        <begin position="143"/>
        <end position="168"/>
    </location>
</feature>
<reference evidence="2" key="1">
    <citation type="submission" date="2020-11" db="EMBL/GenBank/DDBJ databases">
        <authorList>
            <person name="Tran Van P."/>
        </authorList>
    </citation>
    <scope>NUCLEOTIDE SEQUENCE</scope>
</reference>
<dbReference type="Pfam" id="PF25969">
    <property type="entry name" value="NUDT9_N"/>
    <property type="match status" value="1"/>
</dbReference>
<organism evidence="2">
    <name type="scientific">Cyprideis torosa</name>
    <dbReference type="NCBI Taxonomy" id="163714"/>
    <lineage>
        <taxon>Eukaryota</taxon>
        <taxon>Metazoa</taxon>
        <taxon>Ecdysozoa</taxon>
        <taxon>Arthropoda</taxon>
        <taxon>Crustacea</taxon>
        <taxon>Oligostraca</taxon>
        <taxon>Ostracoda</taxon>
        <taxon>Podocopa</taxon>
        <taxon>Podocopida</taxon>
        <taxon>Cytherocopina</taxon>
        <taxon>Cytheroidea</taxon>
        <taxon>Cytherideidae</taxon>
        <taxon>Cyprideis</taxon>
    </lineage>
</organism>
<proteinExistence type="predicted"/>
<dbReference type="InterPro" id="IPR039989">
    <property type="entry name" value="NUDT9"/>
</dbReference>
<protein>
    <submittedName>
        <fullName evidence="2">Uncharacterized protein</fullName>
    </submittedName>
</protein>
<dbReference type="EMBL" id="OB675305">
    <property type="protein sequence ID" value="CAD7235894.1"/>
    <property type="molecule type" value="Genomic_DNA"/>
</dbReference>
<dbReference type="PANTHER" id="PTHR13030:SF8">
    <property type="entry name" value="ADP-RIBOSE PYROPHOSPHATASE, MITOCHONDRIAL"/>
    <property type="match status" value="1"/>
</dbReference>
<feature type="compositionally biased region" description="Basic and acidic residues" evidence="1">
    <location>
        <begin position="147"/>
        <end position="168"/>
    </location>
</feature>
<evidence type="ECO:0000256" key="1">
    <source>
        <dbReference type="SAM" id="MobiDB-lite"/>
    </source>
</evidence>
<feature type="non-terminal residue" evidence="2">
    <location>
        <position position="287"/>
    </location>
</feature>
<dbReference type="PANTHER" id="PTHR13030">
    <property type="entry name" value="NUDIX HYDROLASE"/>
    <property type="match status" value="1"/>
</dbReference>
<dbReference type="OrthoDB" id="9972248at2759"/>
<gene>
    <name evidence="2" type="ORF">CTOB1V02_LOCUS13709</name>
</gene>
<accession>A0A7R8WSA2</accession>
<sequence>MGSCSSISSSSTASHSVAGSSTAEYLHVKCRHGNFGGMVVRLEIPDDRVSWSVPWPDYNPPFYTDASLLASLSPGSPDPEIGGPIARFAFNVVDGAIDRRSLMGRYTVEDGYPINPMGRTGLRGRGTLFRWGPNHAADPIVTRWKRQANDEADVKASDQDDESDSSKVIHPESQLPILEFVAIQREDTKEWALPGGFVQLDEIVTSTLSRRFYQEAVKMSKQEEEDHDIDDEYRIRSQIVIFFSRGKEVYRGYVDDPRNTDNAWIETVAYSFHDGTGKDVGKLALTP</sequence>
<dbReference type="GO" id="GO:0047631">
    <property type="term" value="F:ADP-ribose diphosphatase activity"/>
    <property type="evidence" value="ECO:0007669"/>
    <property type="project" value="InterPro"/>
</dbReference>
<evidence type="ECO:0000313" key="2">
    <source>
        <dbReference type="EMBL" id="CAD7235894.1"/>
    </source>
</evidence>
<dbReference type="InterPro" id="IPR015797">
    <property type="entry name" value="NUDIX_hydrolase-like_dom_sf"/>
</dbReference>
<dbReference type="CDD" id="cd03670">
    <property type="entry name" value="NUDIX_ADPRase_Nudt9"/>
    <property type="match status" value="1"/>
</dbReference>
<name>A0A7R8WSA2_9CRUS</name>
<dbReference type="AlphaFoldDB" id="A0A7R8WSA2"/>
<dbReference type="Gene3D" id="3.90.79.10">
    <property type="entry name" value="Nucleoside Triphosphate Pyrophosphohydrolase"/>
    <property type="match status" value="1"/>
</dbReference>
<dbReference type="SUPFAM" id="SSF55811">
    <property type="entry name" value="Nudix"/>
    <property type="match status" value="1"/>
</dbReference>